<dbReference type="PANTHER" id="PTHR46795:SF3">
    <property type="entry name" value="ABC TRANSPORTER PERMEASE"/>
    <property type="match status" value="1"/>
</dbReference>
<name>A0A6N7UXD4_9FIRM</name>
<dbReference type="RefSeq" id="WP_154475287.1">
    <property type="nucleotide sequence ID" value="NZ_VULY01000011.1"/>
</dbReference>
<protein>
    <submittedName>
        <fullName evidence="2">Uncharacterized protein</fullName>
    </submittedName>
</protein>
<keyword evidence="3" id="KW-1185">Reference proteome</keyword>
<sequence>MTLNSFFSVRAVGKTGIVFGLIFLAVIFVNCWKIMRYNPLALMKEKRSGEKEVRFLWLGTLLGVLMLGAAYTIAVRVENPVKALTLFFRSGSFGLRRNVFHFSIRKYHAVSAVAKNKSYYYKPQNFIPFPTFSGFVRMRREWRVSAFFAPWRWYL</sequence>
<feature type="transmembrane region" description="Helical" evidence="1">
    <location>
        <begin position="53"/>
        <end position="74"/>
    </location>
</feature>
<keyword evidence="1" id="KW-1133">Transmembrane helix</keyword>
<comment type="caution">
    <text evidence="2">The sequence shown here is derived from an EMBL/GenBank/DDBJ whole genome shotgun (WGS) entry which is preliminary data.</text>
</comment>
<keyword evidence="1" id="KW-0472">Membrane</keyword>
<feature type="transmembrane region" description="Helical" evidence="1">
    <location>
        <begin position="12"/>
        <end position="32"/>
    </location>
</feature>
<accession>A0A6N7UXD4</accession>
<dbReference type="PANTHER" id="PTHR46795">
    <property type="entry name" value="ABC TRANSPORTER PERMEASE-RELATED-RELATED"/>
    <property type="match status" value="1"/>
</dbReference>
<evidence type="ECO:0000313" key="2">
    <source>
        <dbReference type="EMBL" id="MSR92799.1"/>
    </source>
</evidence>
<dbReference type="EMBL" id="VULY01000011">
    <property type="protein sequence ID" value="MSR92799.1"/>
    <property type="molecule type" value="Genomic_DNA"/>
</dbReference>
<dbReference type="InterPro" id="IPR052536">
    <property type="entry name" value="ABC-4_Integral_Memb_Prot"/>
</dbReference>
<evidence type="ECO:0000256" key="1">
    <source>
        <dbReference type="SAM" id="Phobius"/>
    </source>
</evidence>
<proteinExistence type="predicted"/>
<dbReference type="Proteomes" id="UP000434409">
    <property type="component" value="Unassembled WGS sequence"/>
</dbReference>
<dbReference type="AlphaFoldDB" id="A0A6N7UXD4"/>
<keyword evidence="1" id="KW-0812">Transmembrane</keyword>
<evidence type="ECO:0000313" key="3">
    <source>
        <dbReference type="Proteomes" id="UP000434409"/>
    </source>
</evidence>
<organism evidence="2 3">
    <name type="scientific">Suipraeoptans intestinalis</name>
    <dbReference type="NCBI Taxonomy" id="2606628"/>
    <lineage>
        <taxon>Bacteria</taxon>
        <taxon>Bacillati</taxon>
        <taxon>Bacillota</taxon>
        <taxon>Clostridia</taxon>
        <taxon>Lachnospirales</taxon>
        <taxon>Lachnospiraceae</taxon>
        <taxon>Suipraeoptans</taxon>
    </lineage>
</organism>
<gene>
    <name evidence="2" type="ORF">FYJ34_00405</name>
</gene>
<reference evidence="2 3" key="1">
    <citation type="submission" date="2019-08" db="EMBL/GenBank/DDBJ databases">
        <title>In-depth cultivation of the pig gut microbiome towards novel bacterial diversity and tailored functional studies.</title>
        <authorList>
            <person name="Wylensek D."/>
            <person name="Hitch T.C.A."/>
            <person name="Clavel T."/>
        </authorList>
    </citation>
    <scope>NUCLEOTIDE SEQUENCE [LARGE SCALE GENOMIC DNA]</scope>
    <source>
        <strain evidence="2 3">68-1-5</strain>
    </source>
</reference>